<name>A0AA39WII5_9PEZI</name>
<keyword evidence="6" id="KW-1185">Reference proteome</keyword>
<feature type="transmembrane region" description="Helical" evidence="4">
    <location>
        <begin position="34"/>
        <end position="52"/>
    </location>
</feature>
<evidence type="ECO:0000256" key="1">
    <source>
        <dbReference type="ARBA" id="ARBA00022997"/>
    </source>
</evidence>
<dbReference type="Proteomes" id="UP001174934">
    <property type="component" value="Unassembled WGS sequence"/>
</dbReference>
<keyword evidence="4" id="KW-1133">Transmembrane helix</keyword>
<comment type="catalytic activity">
    <reaction evidence="2">
        <text>an L-aminoacyl-L-amino acid + H2O = 2 an L-alpha-amino acid</text>
        <dbReference type="Rhea" id="RHEA:48940"/>
        <dbReference type="ChEBI" id="CHEBI:15377"/>
        <dbReference type="ChEBI" id="CHEBI:59869"/>
        <dbReference type="ChEBI" id="CHEBI:77460"/>
        <dbReference type="EC" id="3.4.13.19"/>
    </reaction>
</comment>
<proteinExistence type="inferred from homology"/>
<comment type="caution">
    <text evidence="5">The sequence shown here is derived from an EMBL/GenBank/DDBJ whole genome shotgun (WGS) entry which is preliminary data.</text>
</comment>
<dbReference type="EMBL" id="JAULSR010000006">
    <property type="protein sequence ID" value="KAK0616004.1"/>
    <property type="molecule type" value="Genomic_DNA"/>
</dbReference>
<dbReference type="SUPFAM" id="SSF51556">
    <property type="entry name" value="Metallo-dependent hydrolases"/>
    <property type="match status" value="1"/>
</dbReference>
<reference evidence="5" key="1">
    <citation type="submission" date="2023-06" db="EMBL/GenBank/DDBJ databases">
        <title>Genome-scale phylogeny and comparative genomics of the fungal order Sordariales.</title>
        <authorList>
            <consortium name="Lawrence Berkeley National Laboratory"/>
            <person name="Hensen N."/>
            <person name="Bonometti L."/>
            <person name="Westerberg I."/>
            <person name="Brannstrom I.O."/>
            <person name="Guillou S."/>
            <person name="Cros-Aarteil S."/>
            <person name="Calhoun S."/>
            <person name="Haridas S."/>
            <person name="Kuo A."/>
            <person name="Mondo S."/>
            <person name="Pangilinan J."/>
            <person name="Riley R."/>
            <person name="LaButti K."/>
            <person name="Andreopoulos B."/>
            <person name="Lipzen A."/>
            <person name="Chen C."/>
            <person name="Yanf M."/>
            <person name="Daum C."/>
            <person name="Ng V."/>
            <person name="Clum A."/>
            <person name="Steindorff A."/>
            <person name="Ohm R."/>
            <person name="Martin F."/>
            <person name="Silar P."/>
            <person name="Natvig D."/>
            <person name="Lalanne C."/>
            <person name="Gautier V."/>
            <person name="Ament-velasquez S.L."/>
            <person name="Kruys A."/>
            <person name="Hutchinson M.I."/>
            <person name="Powell A.J."/>
            <person name="Barry K."/>
            <person name="Miller A.N."/>
            <person name="Grigoriev I.V."/>
            <person name="Debuchy R."/>
            <person name="Gladieux P."/>
            <person name="Thoren M.H."/>
            <person name="Johannesson H."/>
        </authorList>
    </citation>
    <scope>NUCLEOTIDE SEQUENCE</scope>
    <source>
        <strain evidence="5">SMH3391-2</strain>
    </source>
</reference>
<keyword evidence="2" id="KW-0378">Hydrolase</keyword>
<dbReference type="CDD" id="cd01301">
    <property type="entry name" value="rDP_like"/>
    <property type="match status" value="1"/>
</dbReference>
<keyword evidence="2" id="KW-0862">Zinc</keyword>
<dbReference type="InterPro" id="IPR032466">
    <property type="entry name" value="Metal_Hydrolase"/>
</dbReference>
<organism evidence="5 6">
    <name type="scientific">Bombardia bombarda</name>
    <dbReference type="NCBI Taxonomy" id="252184"/>
    <lineage>
        <taxon>Eukaryota</taxon>
        <taxon>Fungi</taxon>
        <taxon>Dikarya</taxon>
        <taxon>Ascomycota</taxon>
        <taxon>Pezizomycotina</taxon>
        <taxon>Sordariomycetes</taxon>
        <taxon>Sordariomycetidae</taxon>
        <taxon>Sordariales</taxon>
        <taxon>Lasiosphaeriaceae</taxon>
        <taxon>Bombardia</taxon>
    </lineage>
</organism>
<evidence type="ECO:0000256" key="2">
    <source>
        <dbReference type="RuleBase" id="RU341113"/>
    </source>
</evidence>
<evidence type="ECO:0000313" key="5">
    <source>
        <dbReference type="EMBL" id="KAK0616004.1"/>
    </source>
</evidence>
<keyword evidence="4" id="KW-0812">Transmembrane</keyword>
<keyword evidence="1 2" id="KW-0224">Dipeptidase</keyword>
<evidence type="ECO:0000313" key="6">
    <source>
        <dbReference type="Proteomes" id="UP001174934"/>
    </source>
</evidence>
<comment type="similarity">
    <text evidence="2">Belongs to the metallo-dependent hydrolases superfamily. Peptidase M19 family.</text>
</comment>
<dbReference type="AlphaFoldDB" id="A0AA39WII5"/>
<dbReference type="GO" id="GO:0006508">
    <property type="term" value="P:proteolysis"/>
    <property type="evidence" value="ECO:0007669"/>
    <property type="project" value="UniProtKB-KW"/>
</dbReference>
<keyword evidence="2" id="KW-0645">Protease</keyword>
<feature type="compositionally biased region" description="Basic and acidic residues" evidence="3">
    <location>
        <begin position="1"/>
        <end position="18"/>
    </location>
</feature>
<dbReference type="GO" id="GO:0046872">
    <property type="term" value="F:metal ion binding"/>
    <property type="evidence" value="ECO:0007669"/>
    <property type="project" value="UniProtKB-UniRule"/>
</dbReference>
<evidence type="ECO:0000256" key="3">
    <source>
        <dbReference type="SAM" id="MobiDB-lite"/>
    </source>
</evidence>
<dbReference type="PANTHER" id="PTHR10443:SF12">
    <property type="entry name" value="DIPEPTIDASE"/>
    <property type="match status" value="1"/>
</dbReference>
<keyword evidence="4" id="KW-0472">Membrane</keyword>
<sequence>MKSEDRVPDYPGLKDEQHGINNTTPTTHRRAISAARVTVSVVFSFLLLSLLFQPARHCVHKIHKGSPAEHKSIEERVKQILTHTPLIDGHNDLPILLRVLLKNHINSPNFTAPFENGTLPGHVDLPRLRAGMNGGAFWSVFWPCPSDANNDYSDDTKYTPIVHATLQQIDLVTRLKEAYPNDFSPASVDSKSALHAFERGQLISPLGIEGLHQIGNSAANLRMFHALGVRYATLTHNCGNKFADAALWESPFRKAPAFWGGVSPAGRGLIGEMNRIGMIVDLSHTSVDTMMDVLGADPDGNDGWAGSKAPVIFSHSSAYSVCPHPRNVPDHVLELVKKRNSLVMVNFSPDFVSCVDSGRGDGLPDFYPPNSTLEHVATHILHIGNLIGFEHVGFGSDFDGIQTIPKGLEDVSKYPDLVAELLRRGVSDEDAAKLQADGEPVLEDDLGSLFEEEVMGIEREL</sequence>
<dbReference type="EC" id="3.4.13.19" evidence="2"/>
<keyword evidence="2" id="KW-0482">Metalloprotease</keyword>
<dbReference type="PROSITE" id="PS51365">
    <property type="entry name" value="RENAL_DIPEPTIDASE_2"/>
    <property type="match status" value="1"/>
</dbReference>
<dbReference type="Pfam" id="PF01244">
    <property type="entry name" value="Peptidase_M19"/>
    <property type="match status" value="1"/>
</dbReference>
<gene>
    <name evidence="5" type="ORF">B0T17DRAFT_539857</name>
</gene>
<dbReference type="PANTHER" id="PTHR10443">
    <property type="entry name" value="MICROSOMAL DIPEPTIDASE"/>
    <property type="match status" value="1"/>
</dbReference>
<accession>A0AA39WII5</accession>
<evidence type="ECO:0000256" key="4">
    <source>
        <dbReference type="SAM" id="Phobius"/>
    </source>
</evidence>
<dbReference type="GO" id="GO:0070573">
    <property type="term" value="F:metallodipeptidase activity"/>
    <property type="evidence" value="ECO:0007669"/>
    <property type="project" value="InterPro"/>
</dbReference>
<dbReference type="InterPro" id="IPR008257">
    <property type="entry name" value="Pept_M19"/>
</dbReference>
<feature type="region of interest" description="Disordered" evidence="3">
    <location>
        <begin position="1"/>
        <end position="27"/>
    </location>
</feature>
<keyword evidence="2" id="KW-0479">Metal-binding</keyword>
<protein>
    <recommendedName>
        <fullName evidence="2">Dipeptidase</fullName>
        <ecNumber evidence="2">3.4.13.19</ecNumber>
    </recommendedName>
</protein>
<comment type="cofactor">
    <cofactor evidence="2">
        <name>Zn(2+)</name>
        <dbReference type="ChEBI" id="CHEBI:29105"/>
    </cofactor>
</comment>
<dbReference type="Gene3D" id="3.20.20.140">
    <property type="entry name" value="Metal-dependent hydrolases"/>
    <property type="match status" value="1"/>
</dbReference>